<feature type="region of interest" description="Disordered" evidence="1">
    <location>
        <begin position="175"/>
        <end position="217"/>
    </location>
</feature>
<comment type="caution">
    <text evidence="2">The sequence shown here is derived from an EMBL/GenBank/DDBJ whole genome shotgun (WGS) entry which is preliminary data.</text>
</comment>
<evidence type="ECO:0000313" key="3">
    <source>
        <dbReference type="Proteomes" id="UP000663852"/>
    </source>
</evidence>
<feature type="compositionally biased region" description="Polar residues" evidence="1">
    <location>
        <begin position="664"/>
        <end position="673"/>
    </location>
</feature>
<feature type="compositionally biased region" description="Acidic residues" evidence="1">
    <location>
        <begin position="422"/>
        <end position="432"/>
    </location>
</feature>
<feature type="compositionally biased region" description="Low complexity" evidence="1">
    <location>
        <begin position="505"/>
        <end position="526"/>
    </location>
</feature>
<feature type="compositionally biased region" description="Low complexity" evidence="1">
    <location>
        <begin position="1098"/>
        <end position="1111"/>
    </location>
</feature>
<proteinExistence type="predicted"/>
<dbReference type="Proteomes" id="UP000663852">
    <property type="component" value="Unassembled WGS sequence"/>
</dbReference>
<evidence type="ECO:0008006" key="4">
    <source>
        <dbReference type="Google" id="ProtNLM"/>
    </source>
</evidence>
<dbReference type="CDD" id="cd12935">
    <property type="entry name" value="LEM_like"/>
    <property type="match status" value="1"/>
</dbReference>
<organism evidence="2 3">
    <name type="scientific">Adineta ricciae</name>
    <name type="common">Rotifer</name>
    <dbReference type="NCBI Taxonomy" id="249248"/>
    <lineage>
        <taxon>Eukaryota</taxon>
        <taxon>Metazoa</taxon>
        <taxon>Spiralia</taxon>
        <taxon>Gnathifera</taxon>
        <taxon>Rotifera</taxon>
        <taxon>Eurotatoria</taxon>
        <taxon>Bdelloidea</taxon>
        <taxon>Adinetida</taxon>
        <taxon>Adinetidae</taxon>
        <taxon>Adineta</taxon>
    </lineage>
</organism>
<accession>A0A814W2H0</accession>
<evidence type="ECO:0000313" key="2">
    <source>
        <dbReference type="EMBL" id="CAF1196527.1"/>
    </source>
</evidence>
<feature type="compositionally biased region" description="Polar residues" evidence="1">
    <location>
        <begin position="195"/>
        <end position="206"/>
    </location>
</feature>
<feature type="compositionally biased region" description="Polar residues" evidence="1">
    <location>
        <begin position="1027"/>
        <end position="1036"/>
    </location>
</feature>
<dbReference type="OrthoDB" id="10036402at2759"/>
<feature type="compositionally biased region" description="Polar residues" evidence="1">
    <location>
        <begin position="535"/>
        <end position="547"/>
    </location>
</feature>
<gene>
    <name evidence="2" type="ORF">EDS130_LOCUS25115</name>
</gene>
<feature type="region of interest" description="Disordered" evidence="1">
    <location>
        <begin position="231"/>
        <end position="251"/>
    </location>
</feature>
<feature type="compositionally biased region" description="Polar residues" evidence="1">
    <location>
        <begin position="1147"/>
        <end position="1157"/>
    </location>
</feature>
<feature type="region of interest" description="Disordered" evidence="1">
    <location>
        <begin position="1285"/>
        <end position="1309"/>
    </location>
</feature>
<protein>
    <recommendedName>
        <fullName evidence="4">SAP domain-containing protein</fullName>
    </recommendedName>
</protein>
<feature type="compositionally biased region" description="Low complexity" evidence="1">
    <location>
        <begin position="233"/>
        <end position="246"/>
    </location>
</feature>
<feature type="region of interest" description="Disordered" evidence="1">
    <location>
        <begin position="505"/>
        <end position="559"/>
    </location>
</feature>
<feature type="region of interest" description="Disordered" evidence="1">
    <location>
        <begin position="963"/>
        <end position="1222"/>
    </location>
</feature>
<name>A0A814W2H0_ADIRI</name>
<feature type="compositionally biased region" description="Basic residues" evidence="1">
    <location>
        <begin position="1046"/>
        <end position="1057"/>
    </location>
</feature>
<feature type="region of interest" description="Disordered" evidence="1">
    <location>
        <begin position="655"/>
        <end position="690"/>
    </location>
</feature>
<sequence length="1309" mass="144044">MNQCNSELMKLKIKAQLQEHCQKARLSIMQAMNNGDKNDTLEFGALFMNISDANIECLLEGMIQKETIVMIFLSSSVGRPNTKRRSTKNDVSLGPIEQANRMALAPTKASIPYLDFKESFPRLQQNRTPLKLLAPDEVPMNASIATTTTDTNHSRQPSLQPVWYTEQTIVDDINDQQQQSNSARSSTNHRHDLTRSTLPTIESNSPEIEDEIIEKEPLSAKPSLMRKSSTFTIEQQSSINSPSSLNESEKENNFDVMITSTQQESKKSICHPNEPSEESFRALEHLLGLGSANTNLTMTTMTQDSPKSNHESLSLTIVTPTELINQTGASLHLSYAPAGGGGGSLPSSQNILVMPTIESITDPSINSTIPPPFDVDNSEIEEPSSACGTVINPDTSKCTEDSFHFTDEDDEERIETPKDNTNTEDDDDDDQNDFSLELNDFPNNSKDTVNESVVQAPPMITIRAPTSTDVAYRALIKTRAGGRISQPIKTQSPLAKSDPIKVTVRSSVPVSSPTRTSRVLRSSTRRMSTDPVAEKSTTQEINESNVTSDDKCFANEDQTTDDYPRIELVEVVSVSEDDEVEQEQAAGITLNLTETKEIDSSSTTSAEEADCSASSSCASFISPQVNIGTPADAKKPVLSREFTYDSPALRKTRSLQHRSILLNRPSSSRSNHSLIPPIPEQQVTNSEEEQDLSTYSIPLSESKILLTTLSTNPTTMSEAPPMILQKSLAGSASPSPNPTPVITIRQSECLSSALSPRRSINPLHSSTPSTRSKSLQMVSLGEQEQLSTTVPQHLQIDLTAEDVEMLDNEQQVDIPVYQVAEEGIQTSPIQPPRRIDVSAQTTPSLNPLSRRCFQAMEQQTTPIAKRSSSSASCQTTPIPIQIKQTSPMAPHVPSVVSSMIIEEREEQQQQQQQVTPLHSKAIVHLRRNVRFQFTPSTDARLAAKEKLEEEQRRQVKLDIVIDPINPIPSDNEREEDTEDESIKAKKKIATSKKKKVSAPSTKTDDSSEETNESPVLRTTRHQHLKESQNNEQTTKSNEPDVPSTAHTKKKSSKRSGRKEKPSSPVKELSEVEPEIIVVSPSPPPTAKRAGRKRANPKTSTTSPPETISPPEQAMKRAKTTTKTNETKPLAPVPSPEVPSTRARSKTPVMTNVNLKSASPTESTEPSSSTKKTKKGPSESSPVETTSKRKHPTSASKKSKRRLHSVEQDEGLNTADEEETVHTLAAPIEIASIELSQEEREKIEGLTVAELKTRLTAHHETLPKGARKADLVALLIKIETNLLKEQKEAEAKSTVSTAIEPPTRKTRRKK</sequence>
<feature type="compositionally biased region" description="Low complexity" evidence="1">
    <location>
        <begin position="1158"/>
        <end position="1169"/>
    </location>
</feature>
<feature type="compositionally biased region" description="Basic residues" evidence="1">
    <location>
        <begin position="1187"/>
        <end position="1202"/>
    </location>
</feature>
<feature type="compositionally biased region" description="Basic residues" evidence="1">
    <location>
        <begin position="984"/>
        <end position="996"/>
    </location>
</feature>
<reference evidence="2" key="1">
    <citation type="submission" date="2021-02" db="EMBL/GenBank/DDBJ databases">
        <authorList>
            <person name="Nowell W R."/>
        </authorList>
    </citation>
    <scope>NUCLEOTIDE SEQUENCE</scope>
</reference>
<evidence type="ECO:0000256" key="1">
    <source>
        <dbReference type="SAM" id="MobiDB-lite"/>
    </source>
</evidence>
<feature type="region of interest" description="Disordered" evidence="1">
    <location>
        <begin position="374"/>
        <end position="449"/>
    </location>
</feature>
<feature type="compositionally biased region" description="Basic and acidic residues" evidence="1">
    <location>
        <begin position="397"/>
        <end position="406"/>
    </location>
</feature>
<dbReference type="EMBL" id="CAJNOJ010000146">
    <property type="protein sequence ID" value="CAF1196527.1"/>
    <property type="molecule type" value="Genomic_DNA"/>
</dbReference>